<dbReference type="SUPFAM" id="SSF51161">
    <property type="entry name" value="Trimeric LpxA-like enzymes"/>
    <property type="match status" value="1"/>
</dbReference>
<dbReference type="STRING" id="1118202.SAMN05443429_108106"/>
<dbReference type="Proteomes" id="UP000184335">
    <property type="component" value="Unassembled WGS sequence"/>
</dbReference>
<keyword evidence="2" id="KW-1185">Reference proteome</keyword>
<organism evidence="1 2">
    <name type="scientific">Cruoricaptor ignavus</name>
    <dbReference type="NCBI Taxonomy" id="1118202"/>
    <lineage>
        <taxon>Bacteria</taxon>
        <taxon>Pseudomonadati</taxon>
        <taxon>Bacteroidota</taxon>
        <taxon>Flavobacteriia</taxon>
        <taxon>Flavobacteriales</taxon>
        <taxon>Weeksellaceae</taxon>
        <taxon>Cruoricaptor</taxon>
    </lineage>
</organism>
<dbReference type="InterPro" id="IPR040831">
    <property type="entry name" value="B_solenoid_ydck_rpt"/>
</dbReference>
<evidence type="ECO:0000313" key="1">
    <source>
        <dbReference type="EMBL" id="SHJ06566.1"/>
    </source>
</evidence>
<proteinExistence type="predicted"/>
<dbReference type="EMBL" id="FQYI01000008">
    <property type="protein sequence ID" value="SHJ06566.1"/>
    <property type="molecule type" value="Genomic_DNA"/>
</dbReference>
<evidence type="ECO:0008006" key="3">
    <source>
        <dbReference type="Google" id="ProtNLM"/>
    </source>
</evidence>
<dbReference type="InterPro" id="IPR011004">
    <property type="entry name" value="Trimer_LpxA-like_sf"/>
</dbReference>
<protein>
    <recommendedName>
        <fullName evidence="3">Polymer-forming protein</fullName>
    </recommendedName>
</protein>
<name>A0A1M6G9C8_9FLAO</name>
<evidence type="ECO:0000313" key="2">
    <source>
        <dbReference type="Proteomes" id="UP000184335"/>
    </source>
</evidence>
<sequence length="236" mass="25889">MNTEKHFKLTEESIVNSMGVKLFRIQATRDSMYATEGELGGWVEKETNLSGNAWVGDNAQVFGNAQILNNALVTGDALVYGNALVSGEAWVYGRARVYGYARVYGNAHVFGSAYAFDHVIIQDDAKVFDHAVVSGYSRILGNAWVNGVASLQVMSWISGNATITSNDDFCSFQNFGSHNRTTTFFREGGGNIKVNCGCFTGSIDEFEKEVRKTHGDNKHAKEYLAIIEVAIIKFGL</sequence>
<gene>
    <name evidence="1" type="ORF">SAMN05443429_108106</name>
</gene>
<dbReference type="RefSeq" id="WP_073180286.1">
    <property type="nucleotide sequence ID" value="NZ_FQYI01000008.1"/>
</dbReference>
<reference evidence="1 2" key="1">
    <citation type="submission" date="2016-11" db="EMBL/GenBank/DDBJ databases">
        <authorList>
            <person name="Jaros S."/>
            <person name="Januszkiewicz K."/>
            <person name="Wedrychowicz H."/>
        </authorList>
    </citation>
    <scope>NUCLEOTIDE SEQUENCE [LARGE SCALE GENOMIC DNA]</scope>
    <source>
        <strain evidence="1 2">DSM 25479</strain>
    </source>
</reference>
<dbReference type="AlphaFoldDB" id="A0A1M6G9C8"/>
<dbReference type="Gene3D" id="2.160.10.10">
    <property type="entry name" value="Hexapeptide repeat proteins"/>
    <property type="match status" value="1"/>
</dbReference>
<accession>A0A1M6G9C8</accession>
<dbReference type="Pfam" id="PF18836">
    <property type="entry name" value="B_solenoid_ydck"/>
    <property type="match status" value="1"/>
</dbReference>
<dbReference type="OrthoDB" id="1007102at2"/>